<keyword evidence="4" id="KW-1185">Reference proteome</keyword>
<feature type="transmembrane region" description="Helical" evidence="1">
    <location>
        <begin position="207"/>
        <end position="226"/>
    </location>
</feature>
<name>A0A0B6WZ94_9BACT</name>
<dbReference type="NCBIfam" id="TIGR03663">
    <property type="entry name" value="flippase activity-associated protein Agl23"/>
    <property type="match status" value="1"/>
</dbReference>
<dbReference type="AlphaFoldDB" id="A0A0B6WZ94"/>
<keyword evidence="1" id="KW-0812">Transmembrane</keyword>
<reference evidence="3 4" key="2">
    <citation type="submission" date="2015-01" db="EMBL/GenBank/DDBJ databases">
        <title>Complete genome sequence of Pyrinomonas methylaliphatogenes type strain K22T.</title>
        <authorList>
            <person name="Lee K.C.Y."/>
            <person name="Power J.F."/>
            <person name="Dunfield P.F."/>
            <person name="Morgan X.C."/>
            <person name="Huttenhower C."/>
            <person name="Stott M.B."/>
        </authorList>
    </citation>
    <scope>NUCLEOTIDE SEQUENCE [LARGE SCALE GENOMIC DNA]</scope>
    <source>
        <strain evidence="3 4">K22</strain>
    </source>
</reference>
<feature type="transmembrane region" description="Helical" evidence="1">
    <location>
        <begin position="315"/>
        <end position="332"/>
    </location>
</feature>
<evidence type="ECO:0000256" key="1">
    <source>
        <dbReference type="SAM" id="Phobius"/>
    </source>
</evidence>
<sequence>MASAAIIIVAALLRFLYLTRKPLHHDEGVNGFFLTRLVREGVYRYDPSNYHGPTLYYLALPLVKLFGLNTWAIRATTALFGVFMVWLALRLKNRVGEIGALAAAALIAVSPGAVFYARYFIHETLFVFFTLGAVVAFLRFAETKLNAYLYLAAASSAMLFATKETAFITAGVLLIALILALIFPRLLGSKSENGLATAALKGKRRELLWPSITALIIFIALAILFYSSFFTNPRGVTDALESFKIWSRTGRTDHVKPFWTYLIWLAQEEAPSLALGIAGSTFILWRRRDPLAWFTLFWACGIFLAYSLIPYKTPWLTLNIIIPLALLGGFALEEIWRLRAPLAIAILIVAPLISLYQSVALNFYHYDDESYPYVYVHTQRDIFRLVDEIARQASRLGTGKRTSIAVLSPDYWPLPWYLRDYERVGYYGRTTLTADQMLIISPAQERELPTSFKSNYERAGEYVLRPGVELILYVARHHQSARRSTIP</sequence>
<feature type="transmembrane region" description="Helical" evidence="1">
    <location>
        <begin position="120"/>
        <end position="138"/>
    </location>
</feature>
<evidence type="ECO:0000313" key="4">
    <source>
        <dbReference type="Proteomes" id="UP000031518"/>
    </source>
</evidence>
<feature type="transmembrane region" description="Helical" evidence="1">
    <location>
        <begin position="291"/>
        <end position="309"/>
    </location>
</feature>
<reference evidence="3 4" key="1">
    <citation type="submission" date="2013-12" db="EMBL/GenBank/DDBJ databases">
        <authorList>
            <person name="Stott M."/>
        </authorList>
    </citation>
    <scope>NUCLEOTIDE SEQUENCE [LARGE SCALE GENOMIC DNA]</scope>
    <source>
        <strain evidence="3 4">K22</strain>
    </source>
</reference>
<dbReference type="Proteomes" id="UP000031518">
    <property type="component" value="Unassembled WGS sequence"/>
</dbReference>
<feature type="transmembrane region" description="Helical" evidence="1">
    <location>
        <begin position="344"/>
        <end position="364"/>
    </location>
</feature>
<dbReference type="RefSeq" id="WP_041975944.1">
    <property type="nucleotide sequence ID" value="NZ_CBXV010000005.1"/>
</dbReference>
<feature type="transmembrane region" description="Helical" evidence="1">
    <location>
        <begin position="71"/>
        <end position="89"/>
    </location>
</feature>
<feature type="transmembrane region" description="Helical" evidence="1">
    <location>
        <begin position="145"/>
        <end position="161"/>
    </location>
</feature>
<gene>
    <name evidence="3" type="ORF">PYK22_01589</name>
</gene>
<accession>A0A0B6WZ94</accession>
<organism evidence="3 4">
    <name type="scientific">Pyrinomonas methylaliphatogenes</name>
    <dbReference type="NCBI Taxonomy" id="454194"/>
    <lineage>
        <taxon>Bacteria</taxon>
        <taxon>Pseudomonadati</taxon>
        <taxon>Acidobacteriota</taxon>
        <taxon>Blastocatellia</taxon>
        <taxon>Blastocatellales</taxon>
        <taxon>Pyrinomonadaceae</taxon>
        <taxon>Pyrinomonas</taxon>
    </lineage>
</organism>
<dbReference type="InterPro" id="IPR019962">
    <property type="entry name" value="CHP03663"/>
</dbReference>
<keyword evidence="1" id="KW-1133">Transmembrane helix</keyword>
<proteinExistence type="predicted"/>
<evidence type="ECO:0000313" key="3">
    <source>
        <dbReference type="EMBL" id="CDM65584.1"/>
    </source>
</evidence>
<dbReference type="PANTHER" id="PTHR41710:SF2">
    <property type="entry name" value="GLYCOSYL TRANSFERASE FAMILY 39_83 DOMAIN-CONTAINING PROTEIN"/>
    <property type="match status" value="1"/>
</dbReference>
<dbReference type="Pfam" id="PF13231">
    <property type="entry name" value="PMT_2"/>
    <property type="match status" value="1"/>
</dbReference>
<evidence type="ECO:0000259" key="2">
    <source>
        <dbReference type="Pfam" id="PF13231"/>
    </source>
</evidence>
<protein>
    <submittedName>
        <fullName evidence="3">TIGR03663 family protein</fullName>
    </submittedName>
</protein>
<dbReference type="OrthoDB" id="9792771at2"/>
<dbReference type="InterPro" id="IPR038731">
    <property type="entry name" value="RgtA/B/C-like"/>
</dbReference>
<dbReference type="PANTHER" id="PTHR41710">
    <property type="entry name" value="GLYCOSYL TRANSFERASE, FAMILY 39"/>
    <property type="match status" value="1"/>
</dbReference>
<dbReference type="EMBL" id="CBXV010000005">
    <property type="protein sequence ID" value="CDM65584.1"/>
    <property type="molecule type" value="Genomic_DNA"/>
</dbReference>
<feature type="transmembrane region" description="Helical" evidence="1">
    <location>
        <begin position="167"/>
        <end position="187"/>
    </location>
</feature>
<feature type="transmembrane region" description="Helical" evidence="1">
    <location>
        <begin position="96"/>
        <end position="114"/>
    </location>
</feature>
<keyword evidence="1" id="KW-0472">Membrane</keyword>
<feature type="domain" description="Glycosyltransferase RgtA/B/C/D-like" evidence="2">
    <location>
        <begin position="51"/>
        <end position="185"/>
    </location>
</feature>
<dbReference type="STRING" id="454194.PYK22_01589"/>